<dbReference type="InterPro" id="IPR012664">
    <property type="entry name" value="CHP02452"/>
</dbReference>
<dbReference type="Proteomes" id="UP000051008">
    <property type="component" value="Unassembled WGS sequence"/>
</dbReference>
<dbReference type="PIRSF" id="PIRSF014899">
    <property type="entry name" value="UCP014899"/>
    <property type="match status" value="1"/>
</dbReference>
<dbReference type="NCBIfam" id="TIGR02452">
    <property type="entry name" value="TIGR02452 family protein"/>
    <property type="match status" value="1"/>
</dbReference>
<evidence type="ECO:0000313" key="3">
    <source>
        <dbReference type="Proteomes" id="UP000051008"/>
    </source>
</evidence>
<dbReference type="Pfam" id="PF10021">
    <property type="entry name" value="PARG_cat_microb"/>
    <property type="match status" value="1"/>
</dbReference>
<proteinExistence type="predicted"/>
<dbReference type="SUPFAM" id="SSF52949">
    <property type="entry name" value="Macro domain-like"/>
    <property type="match status" value="1"/>
</dbReference>
<dbReference type="OrthoDB" id="9806181at2"/>
<sequence length="256" mass="29609">MTPTERRQALGHKAMNLYQVQMYQLEQSSELVTFEPDEIPTDYDYQTKIYVKNENLLYRLHQFGSQVKVGCMNFADPLTPGGNFMLGVNAQEEAICRNSFLYPELKKYWYTYYQQNKLYPNDFFYSPALIYANQVKVIRDEREDRIVMGRLVDFVTIAAPNVTAMKAAKIKLNTSRIYTDLENKILRTLRMFKNNAVTHLVLGAFGCGVFGNDPKMVAHAFKQVLARLEFQGAFAEIYFDILENPVAEQAFRVTIL</sequence>
<dbReference type="Gene3D" id="3.40.220.10">
    <property type="entry name" value="Leucine Aminopeptidase, subunit E, domain 1"/>
    <property type="match status" value="1"/>
</dbReference>
<organism evidence="2 3">
    <name type="scientific">Ligilactobacillus agilis DSM 20509</name>
    <dbReference type="NCBI Taxonomy" id="1423718"/>
    <lineage>
        <taxon>Bacteria</taxon>
        <taxon>Bacillati</taxon>
        <taxon>Bacillota</taxon>
        <taxon>Bacilli</taxon>
        <taxon>Lactobacillales</taxon>
        <taxon>Lactobacillaceae</taxon>
        <taxon>Ligilactobacillus</taxon>
    </lineage>
</organism>
<dbReference type="RefSeq" id="WP_056976811.1">
    <property type="nucleotide sequence ID" value="NZ_AYYP01000044.1"/>
</dbReference>
<reference evidence="2 3" key="1">
    <citation type="journal article" date="2015" name="Genome Announc.">
        <title>Expanding the biotechnology potential of lactobacilli through comparative genomics of 213 strains and associated genera.</title>
        <authorList>
            <person name="Sun Z."/>
            <person name="Harris H.M."/>
            <person name="McCann A."/>
            <person name="Guo C."/>
            <person name="Argimon S."/>
            <person name="Zhang W."/>
            <person name="Yang X."/>
            <person name="Jeffery I.B."/>
            <person name="Cooney J.C."/>
            <person name="Kagawa T.F."/>
            <person name="Liu W."/>
            <person name="Song Y."/>
            <person name="Salvetti E."/>
            <person name="Wrobel A."/>
            <person name="Rasinkangas P."/>
            <person name="Parkhill J."/>
            <person name="Rea M.C."/>
            <person name="O'Sullivan O."/>
            <person name="Ritari J."/>
            <person name="Douillard F.P."/>
            <person name="Paul Ross R."/>
            <person name="Yang R."/>
            <person name="Briner A.E."/>
            <person name="Felis G.E."/>
            <person name="de Vos W.M."/>
            <person name="Barrangou R."/>
            <person name="Klaenhammer T.R."/>
            <person name="Caufield P.W."/>
            <person name="Cui Y."/>
            <person name="Zhang H."/>
            <person name="O'Toole P.W."/>
        </authorList>
    </citation>
    <scope>NUCLEOTIDE SEQUENCE [LARGE SCALE GENOMIC DNA]</scope>
    <source>
        <strain evidence="2 3">DSM 20509</strain>
    </source>
</reference>
<dbReference type="PATRIC" id="fig|1423718.3.peg.52"/>
<dbReference type="PANTHER" id="PTHR35596">
    <property type="entry name" value="DUF2263 DOMAIN-CONTAINING PROTEIN"/>
    <property type="match status" value="1"/>
</dbReference>
<evidence type="ECO:0000259" key="1">
    <source>
        <dbReference type="Pfam" id="PF10021"/>
    </source>
</evidence>
<evidence type="ECO:0000313" key="2">
    <source>
        <dbReference type="EMBL" id="KRM64040.1"/>
    </source>
</evidence>
<dbReference type="AlphaFoldDB" id="A0A0R2A9J0"/>
<keyword evidence="3" id="KW-1185">Reference proteome</keyword>
<dbReference type="InterPro" id="IPR019261">
    <property type="entry name" value="PARG_cat_microbial"/>
</dbReference>
<name>A0A0R2A9J0_9LACO</name>
<protein>
    <recommendedName>
        <fullName evidence="1">Microbial-type PARG catalytic domain-containing protein</fullName>
    </recommendedName>
</protein>
<dbReference type="PANTHER" id="PTHR35596:SF1">
    <property type="entry name" value="MICROBIAL-TYPE PARG CATALYTIC DOMAIN-CONTAINING PROTEIN"/>
    <property type="match status" value="1"/>
</dbReference>
<dbReference type="InterPro" id="IPR043472">
    <property type="entry name" value="Macro_dom-like"/>
</dbReference>
<comment type="caution">
    <text evidence="2">The sequence shown here is derived from an EMBL/GenBank/DDBJ whole genome shotgun (WGS) entry which is preliminary data.</text>
</comment>
<feature type="domain" description="Microbial-type PARG catalytic" evidence="1">
    <location>
        <begin position="25"/>
        <end position="140"/>
    </location>
</feature>
<dbReference type="EMBL" id="AYYP01000044">
    <property type="protein sequence ID" value="KRM64040.1"/>
    <property type="molecule type" value="Genomic_DNA"/>
</dbReference>
<accession>A0A0R2A9J0</accession>
<gene>
    <name evidence="2" type="ORF">FC14_GL000050</name>
</gene>